<dbReference type="GO" id="GO:0032259">
    <property type="term" value="P:methylation"/>
    <property type="evidence" value="ECO:0007669"/>
    <property type="project" value="InterPro"/>
</dbReference>
<dbReference type="PANTHER" id="PTHR42998:SF1">
    <property type="entry name" value="TYPE I RESTRICTION ENZYME HINDI METHYLASE SUBUNIT"/>
    <property type="match status" value="1"/>
</dbReference>
<dbReference type="InterPro" id="IPR002052">
    <property type="entry name" value="DNA_methylase_N6_adenine_CS"/>
</dbReference>
<keyword evidence="1" id="KW-0680">Restriction system</keyword>
<dbReference type="InterPro" id="IPR029063">
    <property type="entry name" value="SAM-dependent_MTases_sf"/>
</dbReference>
<proteinExistence type="predicted"/>
<dbReference type="Proteomes" id="UP000228767">
    <property type="component" value="Unassembled WGS sequence"/>
</dbReference>
<comment type="caution">
    <text evidence="3">The sequence shown here is derived from an EMBL/GenBank/DDBJ whole genome shotgun (WGS) entry which is preliminary data.</text>
</comment>
<accession>A0A2H0REF8</accession>
<evidence type="ECO:0000313" key="4">
    <source>
        <dbReference type="Proteomes" id="UP000228767"/>
    </source>
</evidence>
<dbReference type="PROSITE" id="PS00092">
    <property type="entry name" value="N6_MTASE"/>
    <property type="match status" value="1"/>
</dbReference>
<reference evidence="3 4" key="1">
    <citation type="submission" date="2017-09" db="EMBL/GenBank/DDBJ databases">
        <title>Depth-based differentiation of microbial function through sediment-hosted aquifers and enrichment of novel symbionts in the deep terrestrial subsurface.</title>
        <authorList>
            <person name="Probst A.J."/>
            <person name="Ladd B."/>
            <person name="Jarett J.K."/>
            <person name="Geller-Mcgrath D.E."/>
            <person name="Sieber C.M."/>
            <person name="Emerson J.B."/>
            <person name="Anantharaman K."/>
            <person name="Thomas B.C."/>
            <person name="Malmstrom R."/>
            <person name="Stieglmeier M."/>
            <person name="Klingl A."/>
            <person name="Woyke T."/>
            <person name="Ryan C.M."/>
            <person name="Banfield J.F."/>
        </authorList>
    </citation>
    <scope>NUCLEOTIDE SEQUENCE [LARGE SCALE GENOMIC DNA]</scope>
    <source>
        <strain evidence="3">CG10_big_fil_rev_8_21_14_0_10_51_16</strain>
    </source>
</reference>
<protein>
    <recommendedName>
        <fullName evidence="2">DNA methylase adenine-specific domain-containing protein</fullName>
    </recommendedName>
</protein>
<dbReference type="PRINTS" id="PR00507">
    <property type="entry name" value="N12N6MTFRASE"/>
</dbReference>
<organism evidence="3 4">
    <name type="scientific">Candidatus Vogelbacteria bacterium CG10_big_fil_rev_8_21_14_0_10_51_16</name>
    <dbReference type="NCBI Taxonomy" id="1975045"/>
    <lineage>
        <taxon>Bacteria</taxon>
        <taxon>Candidatus Vogeliibacteriota</taxon>
    </lineage>
</organism>
<dbReference type="InterPro" id="IPR052916">
    <property type="entry name" value="Type-I_RE_MTase_Subunit"/>
</dbReference>
<dbReference type="PANTHER" id="PTHR42998">
    <property type="entry name" value="TYPE I RESTRICTION ENZYME HINDVIIP M PROTEIN-RELATED"/>
    <property type="match status" value="1"/>
</dbReference>
<dbReference type="Gene3D" id="3.40.50.150">
    <property type="entry name" value="Vaccinia Virus protein VP39"/>
    <property type="match status" value="1"/>
</dbReference>
<dbReference type="Pfam" id="PF02384">
    <property type="entry name" value="N6_Mtase"/>
    <property type="match status" value="1"/>
</dbReference>
<dbReference type="GO" id="GO:0009307">
    <property type="term" value="P:DNA restriction-modification system"/>
    <property type="evidence" value="ECO:0007669"/>
    <property type="project" value="UniProtKB-KW"/>
</dbReference>
<evidence type="ECO:0000256" key="1">
    <source>
        <dbReference type="ARBA" id="ARBA00022747"/>
    </source>
</evidence>
<dbReference type="EMBL" id="PCYI01000014">
    <property type="protein sequence ID" value="PIR44941.1"/>
    <property type="molecule type" value="Genomic_DNA"/>
</dbReference>
<name>A0A2H0REF8_9BACT</name>
<feature type="domain" description="DNA methylase adenine-specific" evidence="2">
    <location>
        <begin position="166"/>
        <end position="385"/>
    </location>
</feature>
<evidence type="ECO:0000313" key="3">
    <source>
        <dbReference type="EMBL" id="PIR44941.1"/>
    </source>
</evidence>
<dbReference type="SUPFAM" id="SSF53335">
    <property type="entry name" value="S-adenosyl-L-methionine-dependent methyltransferases"/>
    <property type="match status" value="1"/>
</dbReference>
<dbReference type="AlphaFoldDB" id="A0A2H0REF8"/>
<dbReference type="GO" id="GO:0003677">
    <property type="term" value="F:DNA binding"/>
    <property type="evidence" value="ECO:0007669"/>
    <property type="project" value="InterPro"/>
</dbReference>
<dbReference type="CDD" id="cd02440">
    <property type="entry name" value="AdoMet_MTases"/>
    <property type="match status" value="1"/>
</dbReference>
<dbReference type="InterPro" id="IPR003356">
    <property type="entry name" value="DNA_methylase_A-5"/>
</dbReference>
<evidence type="ECO:0000259" key="2">
    <source>
        <dbReference type="Pfam" id="PF02384"/>
    </source>
</evidence>
<dbReference type="GO" id="GO:0008170">
    <property type="term" value="F:N-methyltransferase activity"/>
    <property type="evidence" value="ECO:0007669"/>
    <property type="project" value="InterPro"/>
</dbReference>
<sequence length="432" mass="48510">MTYMTTIHNNQPHTLLALNVKFKKKDSRLDLVPLNRSVENVFLEAHNHIRDIDGLPQEEVIDELGKLMLVKYLDEFSTNEKKPYKLQSQIYDSDRAFASAIRALYDKLLEPKNSILSGDEIGNYPTKIHLSDLALVKVISIFEDYTLTKSGSDVKGRAFQKVISPASRAGMGQYFTPDPVVQFMVDSVAPKYHETVVDPFCGSAHFLTTASKKAAENNDKGITDSVRYIGIEKSKKIARLAKIDSMLSNGGNKKIICSDSLTNFKDFDFIKQDSFDIVLTNPPFGSQITEDSLKKLEDLELLVGKKRMPLEILGLERSIQLLKPGGRLAIVLPEGILSNRNMGYVRSWLLKNIQILGIIGLPHETFSPYGANVKTSILFARKWRRGEIKSDKYKLLMGRITNIGYDASGRPKDGADVQQLAKQVKEHIAKYV</sequence>
<gene>
    <name evidence="3" type="ORF">COV10_01910</name>
</gene>